<gene>
    <name evidence="1" type="ORF">CTRU02_206457</name>
</gene>
<proteinExistence type="predicted"/>
<protein>
    <submittedName>
        <fullName evidence="1">Histone H3</fullName>
    </submittedName>
</protein>
<comment type="caution">
    <text evidence="1">The sequence shown here is derived from an EMBL/GenBank/DDBJ whole genome shotgun (WGS) entry which is preliminary data.</text>
</comment>
<dbReference type="Proteomes" id="UP000805649">
    <property type="component" value="Unassembled WGS sequence"/>
</dbReference>
<evidence type="ECO:0000313" key="1">
    <source>
        <dbReference type="EMBL" id="KAL0939847.1"/>
    </source>
</evidence>
<sequence length="56" mass="6870">MPGAKEQQKRRWRPGTKALREVRNYQKTFDFLIPKPPFQRLWKEICDDIDPSKRLR</sequence>
<keyword evidence="2" id="KW-1185">Reference proteome</keyword>
<organism evidence="1 2">
    <name type="scientific">Colletotrichum truncatum</name>
    <name type="common">Anthracnose fungus</name>
    <name type="synonym">Colletotrichum capsici</name>
    <dbReference type="NCBI Taxonomy" id="5467"/>
    <lineage>
        <taxon>Eukaryota</taxon>
        <taxon>Fungi</taxon>
        <taxon>Dikarya</taxon>
        <taxon>Ascomycota</taxon>
        <taxon>Pezizomycotina</taxon>
        <taxon>Sordariomycetes</taxon>
        <taxon>Hypocreomycetidae</taxon>
        <taxon>Glomerellales</taxon>
        <taxon>Glomerellaceae</taxon>
        <taxon>Colletotrichum</taxon>
        <taxon>Colletotrichum truncatum species complex</taxon>
    </lineage>
</organism>
<evidence type="ECO:0000313" key="2">
    <source>
        <dbReference type="Proteomes" id="UP000805649"/>
    </source>
</evidence>
<name>A0ACC3Z6W1_COLTU</name>
<reference evidence="1 2" key="1">
    <citation type="journal article" date="2020" name="Phytopathology">
        <title>Genome Sequence Resources of Colletotrichum truncatum, C. plurivorum, C. musicola, and C. sojae: Four Species Pathogenic to Soybean (Glycine max).</title>
        <authorList>
            <person name="Rogerio F."/>
            <person name="Boufleur T.R."/>
            <person name="Ciampi-Guillardi M."/>
            <person name="Sukno S.A."/>
            <person name="Thon M.R."/>
            <person name="Massola Junior N.S."/>
            <person name="Baroncelli R."/>
        </authorList>
    </citation>
    <scope>NUCLEOTIDE SEQUENCE [LARGE SCALE GENOMIC DNA]</scope>
    <source>
        <strain evidence="1 2">CMES1059</strain>
    </source>
</reference>
<accession>A0ACC3Z6W1</accession>
<dbReference type="EMBL" id="VUJX02000003">
    <property type="protein sequence ID" value="KAL0939847.1"/>
    <property type="molecule type" value="Genomic_DNA"/>
</dbReference>